<comment type="caution">
    <text evidence="1">The sequence shown here is derived from an EMBL/GenBank/DDBJ whole genome shotgun (WGS) entry which is preliminary data.</text>
</comment>
<protein>
    <submittedName>
        <fullName evidence="1">Uncharacterized protein</fullName>
    </submittedName>
</protein>
<name>A0A7J7JFN6_BUGNE</name>
<gene>
    <name evidence="1" type="ORF">EB796_016835</name>
</gene>
<organism evidence="1 2">
    <name type="scientific">Bugula neritina</name>
    <name type="common">Brown bryozoan</name>
    <name type="synonym">Sertularia neritina</name>
    <dbReference type="NCBI Taxonomy" id="10212"/>
    <lineage>
        <taxon>Eukaryota</taxon>
        <taxon>Metazoa</taxon>
        <taxon>Spiralia</taxon>
        <taxon>Lophotrochozoa</taxon>
        <taxon>Bryozoa</taxon>
        <taxon>Gymnolaemata</taxon>
        <taxon>Cheilostomatida</taxon>
        <taxon>Flustrina</taxon>
        <taxon>Buguloidea</taxon>
        <taxon>Bugulidae</taxon>
        <taxon>Bugula</taxon>
    </lineage>
</organism>
<sequence>MLGYLLSKLKIAVYVDYFEFVNLLIKQKEQTTPSKLKIIIDLPWKERQMPIGSSDALLELYRQTMPKGRLLYLLNLQLLGYRTVVCFSLVSKHSQCLLCHSPVGM</sequence>
<evidence type="ECO:0000313" key="2">
    <source>
        <dbReference type="Proteomes" id="UP000593567"/>
    </source>
</evidence>
<dbReference type="Proteomes" id="UP000593567">
    <property type="component" value="Unassembled WGS sequence"/>
</dbReference>
<proteinExistence type="predicted"/>
<reference evidence="1" key="1">
    <citation type="submission" date="2020-06" db="EMBL/GenBank/DDBJ databases">
        <title>Draft genome of Bugula neritina, a colonial animal packing powerful symbionts and potential medicines.</title>
        <authorList>
            <person name="Rayko M."/>
        </authorList>
    </citation>
    <scope>NUCLEOTIDE SEQUENCE [LARGE SCALE GENOMIC DNA]</scope>
    <source>
        <strain evidence="1">Kwan_BN1</strain>
    </source>
</reference>
<accession>A0A7J7JFN6</accession>
<keyword evidence="2" id="KW-1185">Reference proteome</keyword>
<dbReference type="EMBL" id="VXIV02002523">
    <property type="protein sequence ID" value="KAF6024867.1"/>
    <property type="molecule type" value="Genomic_DNA"/>
</dbReference>
<dbReference type="AlphaFoldDB" id="A0A7J7JFN6"/>
<evidence type="ECO:0000313" key="1">
    <source>
        <dbReference type="EMBL" id="KAF6024867.1"/>
    </source>
</evidence>